<dbReference type="AlphaFoldDB" id="X1GIM0"/>
<dbReference type="Pfam" id="PF13223">
    <property type="entry name" value="DUF4031"/>
    <property type="match status" value="1"/>
</dbReference>
<organism evidence="2">
    <name type="scientific">marine sediment metagenome</name>
    <dbReference type="NCBI Taxonomy" id="412755"/>
    <lineage>
        <taxon>unclassified sequences</taxon>
        <taxon>metagenomes</taxon>
        <taxon>ecological metagenomes</taxon>
    </lineage>
</organism>
<evidence type="ECO:0000313" key="2">
    <source>
        <dbReference type="EMBL" id="GAH44695.1"/>
    </source>
</evidence>
<name>X1GIM0_9ZZZZ</name>
<reference evidence="2" key="1">
    <citation type="journal article" date="2014" name="Front. Microbiol.">
        <title>High frequency of phylogenetically diverse reductive dehalogenase-homologous genes in deep subseafloor sedimentary metagenomes.</title>
        <authorList>
            <person name="Kawai M."/>
            <person name="Futagami T."/>
            <person name="Toyoda A."/>
            <person name="Takaki Y."/>
            <person name="Nishi S."/>
            <person name="Hori S."/>
            <person name="Arai W."/>
            <person name="Tsubouchi T."/>
            <person name="Morono Y."/>
            <person name="Uchiyama I."/>
            <person name="Ito T."/>
            <person name="Fujiyama A."/>
            <person name="Inagaki F."/>
            <person name="Takami H."/>
        </authorList>
    </citation>
    <scope>NUCLEOTIDE SEQUENCE</scope>
    <source>
        <strain evidence="2">Expedition CK06-06</strain>
    </source>
</reference>
<feature type="domain" description="DUF4031" evidence="1">
    <location>
        <begin position="7"/>
        <end position="68"/>
    </location>
</feature>
<accession>X1GIM0</accession>
<gene>
    <name evidence="2" type="ORF">S03H2_11899</name>
</gene>
<comment type="caution">
    <text evidence="2">The sequence shown here is derived from an EMBL/GenBank/DDBJ whole genome shotgun (WGS) entry which is preliminary data.</text>
</comment>
<proteinExistence type="predicted"/>
<protein>
    <recommendedName>
        <fullName evidence="1">DUF4031 domain-containing protein</fullName>
    </recommendedName>
</protein>
<dbReference type="InterPro" id="IPR025109">
    <property type="entry name" value="DUF4031"/>
</dbReference>
<dbReference type="EMBL" id="BARU01006057">
    <property type="protein sequence ID" value="GAH44695.1"/>
    <property type="molecule type" value="Genomic_DNA"/>
</dbReference>
<sequence>MIYTDKVHLVGDTLQELHDFAKFIGLKREWFQDHPRHPHYDITTSRMLKKILAHKIIRISSKQLLKKLSES</sequence>
<evidence type="ECO:0000259" key="1">
    <source>
        <dbReference type="Pfam" id="PF13223"/>
    </source>
</evidence>